<dbReference type="EMBL" id="FN649760">
    <property type="protein sequence ID" value="CBJ28067.1"/>
    <property type="molecule type" value="Genomic_DNA"/>
</dbReference>
<dbReference type="PANTHER" id="PTHR10830">
    <property type="entry name" value="DOLICHYL-DIPHOSPHOOLIGOSACCHARIDE--PROTEIN GLYCOSYLTRANSFERASE 48 KDA SUBUNIT"/>
    <property type="match status" value="1"/>
</dbReference>
<dbReference type="InterPro" id="IPR055459">
    <property type="entry name" value="OST48_MD"/>
</dbReference>
<comment type="pathway">
    <text evidence="2 8">Protein modification; protein glycosylation.</text>
</comment>
<keyword evidence="5 8" id="KW-0256">Endoplasmic reticulum</keyword>
<dbReference type="InParanoid" id="D7G8P3"/>
<comment type="subunit">
    <text evidence="8">Component of the oligosaccharyltransferase (OST) complex.</text>
</comment>
<comment type="function">
    <text evidence="8">Subunit of the oligosaccharyl transferase (OST) complex that catalyzes the initial transfer of a defined glycan (Glc(3)Man(9)GlcNAc(2) in eukaryotes) from the lipid carrier dolichol-pyrophosphate to an asparagine residue within an Asn-X-Ser/Thr consensus motif in nascent polypeptide chains, the first step in protein N-glycosylation. N-glycosylation occurs cotranslationally and the complex associates with the Sec61 complex at the channel-forming translocon complex that mediates protein translocation across the endoplasmic reticulum (ER).</text>
</comment>
<dbReference type="AlphaFoldDB" id="D7G8P3"/>
<accession>D7G8P3</accession>
<protein>
    <recommendedName>
        <fullName evidence="8">Dolichyl-diphosphooligosaccharide--protein glycosyltransferase 48 kDa subunit</fullName>
        <shortName evidence="8">Oligosaccharyl transferase 48 kDa subunit</shortName>
    </recommendedName>
</protein>
<keyword evidence="11" id="KW-0808">Transferase</keyword>
<dbReference type="Proteomes" id="UP000002630">
    <property type="component" value="Unassembled WGS sequence"/>
</dbReference>
<dbReference type="GO" id="GO:0016757">
    <property type="term" value="F:glycosyltransferase activity"/>
    <property type="evidence" value="ECO:0007669"/>
    <property type="project" value="UniProtKB-KW"/>
</dbReference>
<evidence type="ECO:0000313" key="12">
    <source>
        <dbReference type="Proteomes" id="UP000002630"/>
    </source>
</evidence>
<keyword evidence="4 8" id="KW-0812">Transmembrane</keyword>
<proteinExistence type="inferred from homology"/>
<keyword evidence="8" id="KW-0732">Signal</keyword>
<dbReference type="InterPro" id="IPR055457">
    <property type="entry name" value="OST48_N"/>
</dbReference>
<dbReference type="Pfam" id="PF23358">
    <property type="entry name" value="OST48_MD"/>
    <property type="match status" value="1"/>
</dbReference>
<dbReference type="STRING" id="2880.D7G8P3"/>
<dbReference type="PANTHER" id="PTHR10830:SF0">
    <property type="entry name" value="DOLICHYL-DIPHOSPHOOLIGOSACCHARIDE--PROTEIN GLYCOSYLTRANSFERASE 48 KDA SUBUNIT"/>
    <property type="match status" value="1"/>
</dbReference>
<evidence type="ECO:0000313" key="11">
    <source>
        <dbReference type="EMBL" id="CBJ28067.1"/>
    </source>
</evidence>
<keyword evidence="6 8" id="KW-1133">Transmembrane helix</keyword>
<comment type="subcellular location">
    <subcellularLocation>
        <location evidence="8">Endoplasmic reticulum membrane</location>
        <topology evidence="8">Single-pass type I membrane protein</topology>
    </subcellularLocation>
    <subcellularLocation>
        <location evidence="1">Membrane</location>
        <topology evidence="1">Single-pass type I membrane protein</topology>
    </subcellularLocation>
</comment>
<evidence type="ECO:0000259" key="10">
    <source>
        <dbReference type="Pfam" id="PF23358"/>
    </source>
</evidence>
<feature type="domain" description="OST48 middle" evidence="10">
    <location>
        <begin position="343"/>
        <end position="476"/>
    </location>
</feature>
<keyword evidence="12" id="KW-1185">Reference proteome</keyword>
<evidence type="ECO:0000259" key="9">
    <source>
        <dbReference type="Pfam" id="PF03345"/>
    </source>
</evidence>
<reference evidence="11 12" key="1">
    <citation type="journal article" date="2010" name="Nature">
        <title>The Ectocarpus genome and the independent evolution of multicellularity in brown algae.</title>
        <authorList>
            <person name="Cock J.M."/>
            <person name="Sterck L."/>
            <person name="Rouze P."/>
            <person name="Scornet D."/>
            <person name="Allen A.E."/>
            <person name="Amoutzias G."/>
            <person name="Anthouard V."/>
            <person name="Artiguenave F."/>
            <person name="Aury J.M."/>
            <person name="Badger J.H."/>
            <person name="Beszteri B."/>
            <person name="Billiau K."/>
            <person name="Bonnet E."/>
            <person name="Bothwell J.H."/>
            <person name="Bowler C."/>
            <person name="Boyen C."/>
            <person name="Brownlee C."/>
            <person name="Carrano C.J."/>
            <person name="Charrier B."/>
            <person name="Cho G.Y."/>
            <person name="Coelho S.M."/>
            <person name="Collen J."/>
            <person name="Corre E."/>
            <person name="Da Silva C."/>
            <person name="Delage L."/>
            <person name="Delaroque N."/>
            <person name="Dittami S.M."/>
            <person name="Doulbeau S."/>
            <person name="Elias M."/>
            <person name="Farnham G."/>
            <person name="Gachon C.M."/>
            <person name="Gschloessl B."/>
            <person name="Heesch S."/>
            <person name="Jabbari K."/>
            <person name="Jubin C."/>
            <person name="Kawai H."/>
            <person name="Kimura K."/>
            <person name="Kloareg B."/>
            <person name="Kupper F.C."/>
            <person name="Lang D."/>
            <person name="Le Bail A."/>
            <person name="Leblanc C."/>
            <person name="Lerouge P."/>
            <person name="Lohr M."/>
            <person name="Lopez P.J."/>
            <person name="Martens C."/>
            <person name="Maumus F."/>
            <person name="Michel G."/>
            <person name="Miranda-Saavedra D."/>
            <person name="Morales J."/>
            <person name="Moreau H."/>
            <person name="Motomura T."/>
            <person name="Nagasato C."/>
            <person name="Napoli C.A."/>
            <person name="Nelson D.R."/>
            <person name="Nyvall-Collen P."/>
            <person name="Peters A.F."/>
            <person name="Pommier C."/>
            <person name="Potin P."/>
            <person name="Poulain J."/>
            <person name="Quesneville H."/>
            <person name="Read B."/>
            <person name="Rensing S.A."/>
            <person name="Ritter A."/>
            <person name="Rousvoal S."/>
            <person name="Samanta M."/>
            <person name="Samson G."/>
            <person name="Schroeder D.C."/>
            <person name="Segurens B."/>
            <person name="Strittmatter M."/>
            <person name="Tonon T."/>
            <person name="Tregear J.W."/>
            <person name="Valentin K."/>
            <person name="von Dassow P."/>
            <person name="Yamagishi T."/>
            <person name="Van de Peer Y."/>
            <person name="Wincker P."/>
        </authorList>
    </citation>
    <scope>NUCLEOTIDE SEQUENCE [LARGE SCALE GENOMIC DNA]</scope>
    <source>
        <strain evidence="12">Ec32 / CCAP1310/4</strain>
    </source>
</reference>
<evidence type="ECO:0000256" key="8">
    <source>
        <dbReference type="RuleBase" id="RU361142"/>
    </source>
</evidence>
<dbReference type="FunCoup" id="D7G8P3">
    <property type="interactions" value="467"/>
</dbReference>
<evidence type="ECO:0000256" key="7">
    <source>
        <dbReference type="ARBA" id="ARBA00023136"/>
    </source>
</evidence>
<evidence type="ECO:0000256" key="3">
    <source>
        <dbReference type="ARBA" id="ARBA00008743"/>
    </source>
</evidence>
<dbReference type="eggNOG" id="KOG2754">
    <property type="taxonomic scope" value="Eukaryota"/>
</dbReference>
<evidence type="ECO:0000256" key="4">
    <source>
        <dbReference type="ARBA" id="ARBA00022692"/>
    </source>
</evidence>
<dbReference type="OrthoDB" id="29105at2759"/>
<evidence type="ECO:0000256" key="2">
    <source>
        <dbReference type="ARBA" id="ARBA00004922"/>
    </source>
</evidence>
<feature type="chain" id="PRO_5005126787" description="Dolichyl-diphosphooligosaccharide--protein glycosyltransferase 48 kDa subunit" evidence="8">
    <location>
        <begin position="24"/>
        <end position="486"/>
    </location>
</feature>
<dbReference type="UniPathway" id="UPA00378"/>
<keyword evidence="11" id="KW-0328">Glycosyltransferase</keyword>
<gene>
    <name evidence="11" type="primary">OST48</name>
    <name evidence="11" type="ORF">Esi_0091_0034</name>
</gene>
<dbReference type="GO" id="GO:0018279">
    <property type="term" value="P:protein N-linked glycosylation via asparagine"/>
    <property type="evidence" value="ECO:0007669"/>
    <property type="project" value="UniProtKB-UniRule"/>
</dbReference>
<dbReference type="Pfam" id="PF03345">
    <property type="entry name" value="OST48_N"/>
    <property type="match status" value="1"/>
</dbReference>
<dbReference type="GO" id="GO:0008250">
    <property type="term" value="C:oligosaccharyltransferase complex"/>
    <property type="evidence" value="ECO:0007669"/>
    <property type="project" value="TreeGrafter"/>
</dbReference>
<dbReference type="InterPro" id="IPR005013">
    <property type="entry name" value="DDOST_48_kDa_subunit"/>
</dbReference>
<organism evidence="11 12">
    <name type="scientific">Ectocarpus siliculosus</name>
    <name type="common">Brown alga</name>
    <name type="synonym">Conferva siliculosa</name>
    <dbReference type="NCBI Taxonomy" id="2880"/>
    <lineage>
        <taxon>Eukaryota</taxon>
        <taxon>Sar</taxon>
        <taxon>Stramenopiles</taxon>
        <taxon>Ochrophyta</taxon>
        <taxon>PX clade</taxon>
        <taxon>Phaeophyceae</taxon>
        <taxon>Ectocarpales</taxon>
        <taxon>Ectocarpaceae</taxon>
        <taxon>Ectocarpus</taxon>
    </lineage>
</organism>
<sequence>MARGRSCAAVALALASVLLFTAAELNAPGTTGVLQASIGGKRTLVLADGPQIQDSHSMFFSALEARGHELAFRFAGSADVPLTSFGEREFDNLVLLAQSLSGAVEKGSKAVTVADIMEFIEDGGNVLMAGGDSMGTLSRSVGALCGVDFDPQGSRVVDHFTAVKDEQLGELEGRGVYANTAIKGEVAADNALYLGSYSAGRDGAVVFSGVGHEVDDENYLATKVLTASGTAYSADPTNSIGKFPENAGRDTLLVSAVQARTNARMLFTGSLAMFSNRFFTLPEAGNNVFCSEISKWVFAERGILRASSITHTRQDGSDAELLLKQKERRDLPMSLFPEPEIAKNSQVYRVKDNVTYSVVIEEFDSEKGGWRPYTAEDVQMEFVMLDAYERITLEPGARGLFKKTFTVPDTYGIFKFRVHYRRPGYTVLSFSTQVSIRPFTHSEYERFLVAAYPYYASALSVMVGFLMFCAAFLYSKDEAPSTKASQ</sequence>
<comment type="similarity">
    <text evidence="3 8">Belongs to the DDOST 48 kDa subunit family.</text>
</comment>
<feature type="transmembrane region" description="Helical" evidence="8">
    <location>
        <begin position="452"/>
        <end position="474"/>
    </location>
</feature>
<feature type="domain" description="OST48 N-terminal" evidence="9">
    <location>
        <begin position="42"/>
        <end position="297"/>
    </location>
</feature>
<evidence type="ECO:0000256" key="6">
    <source>
        <dbReference type="ARBA" id="ARBA00022989"/>
    </source>
</evidence>
<evidence type="ECO:0000256" key="5">
    <source>
        <dbReference type="ARBA" id="ARBA00022824"/>
    </source>
</evidence>
<feature type="signal peptide" evidence="8">
    <location>
        <begin position="1"/>
        <end position="23"/>
    </location>
</feature>
<evidence type="ECO:0000256" key="1">
    <source>
        <dbReference type="ARBA" id="ARBA00004479"/>
    </source>
</evidence>
<keyword evidence="7 8" id="KW-0472">Membrane</keyword>
<name>D7G8P3_ECTSI</name>